<comment type="caution">
    <text evidence="1">The sequence shown here is derived from an EMBL/GenBank/DDBJ whole genome shotgun (WGS) entry which is preliminary data.</text>
</comment>
<dbReference type="AlphaFoldDB" id="A0A420Y3Q6"/>
<organism evidence="1 2">
    <name type="scientific">Coniochaeta pulveracea</name>
    <dbReference type="NCBI Taxonomy" id="177199"/>
    <lineage>
        <taxon>Eukaryota</taxon>
        <taxon>Fungi</taxon>
        <taxon>Dikarya</taxon>
        <taxon>Ascomycota</taxon>
        <taxon>Pezizomycotina</taxon>
        <taxon>Sordariomycetes</taxon>
        <taxon>Sordariomycetidae</taxon>
        <taxon>Coniochaetales</taxon>
        <taxon>Coniochaetaceae</taxon>
        <taxon>Coniochaeta</taxon>
    </lineage>
</organism>
<evidence type="ECO:0000313" key="1">
    <source>
        <dbReference type="EMBL" id="RKU42508.1"/>
    </source>
</evidence>
<accession>A0A420Y3Q6</accession>
<sequence length="72" mass="7262">MSSCQEGLDLTVKCCSEVEFVEYGPHGGNVTRSSGLVSVGKNMVTFGRQVAFPATSADSASTASASITAAAS</sequence>
<evidence type="ECO:0000313" key="2">
    <source>
        <dbReference type="Proteomes" id="UP000275385"/>
    </source>
</evidence>
<dbReference type="EMBL" id="QVQW01000055">
    <property type="protein sequence ID" value="RKU42508.1"/>
    <property type="molecule type" value="Genomic_DNA"/>
</dbReference>
<proteinExistence type="predicted"/>
<reference evidence="1 2" key="1">
    <citation type="submission" date="2018-08" db="EMBL/GenBank/DDBJ databases">
        <title>Draft genome of the lignicolous fungus Coniochaeta pulveracea.</title>
        <authorList>
            <person name="Borstlap C.J."/>
            <person name="De Witt R.N."/>
            <person name="Botha A."/>
            <person name="Volschenk H."/>
        </authorList>
    </citation>
    <scope>NUCLEOTIDE SEQUENCE [LARGE SCALE GENOMIC DNA]</scope>
    <source>
        <strain evidence="1 2">CAB683</strain>
    </source>
</reference>
<protein>
    <submittedName>
        <fullName evidence="1">Uncharacterized protein</fullName>
    </submittedName>
</protein>
<name>A0A420Y3Q6_9PEZI</name>
<gene>
    <name evidence="1" type="ORF">DL546_002240</name>
</gene>
<keyword evidence="2" id="KW-1185">Reference proteome</keyword>
<dbReference type="Proteomes" id="UP000275385">
    <property type="component" value="Unassembled WGS sequence"/>
</dbReference>